<dbReference type="GO" id="GO:0032259">
    <property type="term" value="P:methylation"/>
    <property type="evidence" value="ECO:0007669"/>
    <property type="project" value="UniProtKB-KW"/>
</dbReference>
<name>A0A348WHD2_9RHOB</name>
<gene>
    <name evidence="1" type="ORF">DCS45_19000</name>
</gene>
<dbReference type="InterPro" id="IPR015424">
    <property type="entry name" value="PyrdxlP-dep_Trfase"/>
</dbReference>
<keyword evidence="1" id="KW-0808">Transferase</keyword>
<comment type="caution">
    <text evidence="1">The sequence shown here is derived from an EMBL/GenBank/DDBJ whole genome shotgun (WGS) entry which is preliminary data.</text>
</comment>
<sequence>VPGDMNGLRLGTPELVRWGVTPEDAPMLAGHIAAALTKGDPEALAATVA</sequence>
<accession>A0A348WHD2</accession>
<protein>
    <submittedName>
        <fullName evidence="1">Serine hydroxymethyltransferase</fullName>
    </submittedName>
</protein>
<organism evidence="1 2">
    <name type="scientific">Roseovarius nubinhibens</name>
    <dbReference type="NCBI Taxonomy" id="314263"/>
    <lineage>
        <taxon>Bacteria</taxon>
        <taxon>Pseudomonadati</taxon>
        <taxon>Pseudomonadota</taxon>
        <taxon>Alphaproteobacteria</taxon>
        <taxon>Rhodobacterales</taxon>
        <taxon>Roseobacteraceae</taxon>
        <taxon>Roseovarius</taxon>
    </lineage>
</organism>
<feature type="non-terminal residue" evidence="1">
    <location>
        <position position="1"/>
    </location>
</feature>
<reference evidence="1 2" key="1">
    <citation type="journal article" date="2018" name="Nat. Biotechnol.">
        <title>A standardized bacterial taxonomy based on genome phylogeny substantially revises the tree of life.</title>
        <authorList>
            <person name="Parks D.H."/>
            <person name="Chuvochina M."/>
            <person name="Waite D.W."/>
            <person name="Rinke C."/>
            <person name="Skarshewski A."/>
            <person name="Chaumeil P.A."/>
            <person name="Hugenholtz P."/>
        </authorList>
    </citation>
    <scope>NUCLEOTIDE SEQUENCE [LARGE SCALE GENOMIC DNA]</scope>
    <source>
        <strain evidence="1">UBA9169</strain>
    </source>
</reference>
<evidence type="ECO:0000313" key="1">
    <source>
        <dbReference type="EMBL" id="HAR53944.1"/>
    </source>
</evidence>
<feature type="non-terminal residue" evidence="1">
    <location>
        <position position="49"/>
    </location>
</feature>
<dbReference type="AlphaFoldDB" id="A0A348WHD2"/>
<dbReference type="InterPro" id="IPR015422">
    <property type="entry name" value="PyrdxlP-dep_Trfase_small"/>
</dbReference>
<dbReference type="EMBL" id="DMVW01000181">
    <property type="protein sequence ID" value="HAR53944.1"/>
    <property type="molecule type" value="Genomic_DNA"/>
</dbReference>
<keyword evidence="1" id="KW-0489">Methyltransferase</keyword>
<evidence type="ECO:0000313" key="2">
    <source>
        <dbReference type="Proteomes" id="UP000264719"/>
    </source>
</evidence>
<dbReference type="Proteomes" id="UP000264719">
    <property type="component" value="Unassembled WGS sequence"/>
</dbReference>
<proteinExistence type="predicted"/>
<dbReference type="GO" id="GO:0008168">
    <property type="term" value="F:methyltransferase activity"/>
    <property type="evidence" value="ECO:0007669"/>
    <property type="project" value="UniProtKB-KW"/>
</dbReference>
<dbReference type="Gene3D" id="3.90.1150.10">
    <property type="entry name" value="Aspartate Aminotransferase, domain 1"/>
    <property type="match status" value="1"/>
</dbReference>
<dbReference type="SUPFAM" id="SSF53383">
    <property type="entry name" value="PLP-dependent transferases"/>
    <property type="match status" value="1"/>
</dbReference>